<dbReference type="Proteomes" id="UP001058974">
    <property type="component" value="Chromosome 2"/>
</dbReference>
<dbReference type="PANTHER" id="PTHR33710">
    <property type="entry name" value="BNAC02G09200D PROTEIN"/>
    <property type="match status" value="1"/>
</dbReference>
<keyword evidence="2" id="KW-1185">Reference proteome</keyword>
<evidence type="ECO:0008006" key="3">
    <source>
        <dbReference type="Google" id="ProtNLM"/>
    </source>
</evidence>
<dbReference type="Gramene" id="Psat02G0385100-T1">
    <property type="protein sequence ID" value="KAI5437886.1"/>
    <property type="gene ID" value="KIW84_023851"/>
</dbReference>
<evidence type="ECO:0000313" key="1">
    <source>
        <dbReference type="EMBL" id="KAI5437886.1"/>
    </source>
</evidence>
<organism evidence="1 2">
    <name type="scientific">Pisum sativum</name>
    <name type="common">Garden pea</name>
    <name type="synonym">Lathyrus oleraceus</name>
    <dbReference type="NCBI Taxonomy" id="3888"/>
    <lineage>
        <taxon>Eukaryota</taxon>
        <taxon>Viridiplantae</taxon>
        <taxon>Streptophyta</taxon>
        <taxon>Embryophyta</taxon>
        <taxon>Tracheophyta</taxon>
        <taxon>Spermatophyta</taxon>
        <taxon>Magnoliopsida</taxon>
        <taxon>eudicotyledons</taxon>
        <taxon>Gunneridae</taxon>
        <taxon>Pentapetalae</taxon>
        <taxon>rosids</taxon>
        <taxon>fabids</taxon>
        <taxon>Fabales</taxon>
        <taxon>Fabaceae</taxon>
        <taxon>Papilionoideae</taxon>
        <taxon>50 kb inversion clade</taxon>
        <taxon>NPAAA clade</taxon>
        <taxon>Hologalegina</taxon>
        <taxon>IRL clade</taxon>
        <taxon>Fabeae</taxon>
        <taxon>Lathyrus</taxon>
    </lineage>
</organism>
<dbReference type="EMBL" id="JAMSHJ010000002">
    <property type="protein sequence ID" value="KAI5437886.1"/>
    <property type="molecule type" value="Genomic_DNA"/>
</dbReference>
<dbReference type="PANTHER" id="PTHR33710:SF64">
    <property type="entry name" value="ENDONUCLEASE_EXONUCLEASE_PHOSPHATASE DOMAIN-CONTAINING PROTEIN"/>
    <property type="match status" value="1"/>
</dbReference>
<dbReference type="Gene3D" id="3.60.10.10">
    <property type="entry name" value="Endonuclease/exonuclease/phosphatase"/>
    <property type="match status" value="1"/>
</dbReference>
<dbReference type="AlphaFoldDB" id="A0A9D5BC93"/>
<gene>
    <name evidence="1" type="ORF">KIW84_023851</name>
</gene>
<accession>A0A9D5BC93</accession>
<dbReference type="InterPro" id="IPR036691">
    <property type="entry name" value="Endo/exonu/phosph_ase_sf"/>
</dbReference>
<protein>
    <recommendedName>
        <fullName evidence="3">Reverse transcriptase zinc-binding domain-containing protein</fullName>
    </recommendedName>
</protein>
<reference evidence="1 2" key="1">
    <citation type="journal article" date="2022" name="Nat. Genet.">
        <title>Improved pea reference genome and pan-genome highlight genomic features and evolutionary characteristics.</title>
        <authorList>
            <person name="Yang T."/>
            <person name="Liu R."/>
            <person name="Luo Y."/>
            <person name="Hu S."/>
            <person name="Wang D."/>
            <person name="Wang C."/>
            <person name="Pandey M.K."/>
            <person name="Ge S."/>
            <person name="Xu Q."/>
            <person name="Li N."/>
            <person name="Li G."/>
            <person name="Huang Y."/>
            <person name="Saxena R.K."/>
            <person name="Ji Y."/>
            <person name="Li M."/>
            <person name="Yan X."/>
            <person name="He Y."/>
            <person name="Liu Y."/>
            <person name="Wang X."/>
            <person name="Xiang C."/>
            <person name="Varshney R.K."/>
            <person name="Ding H."/>
            <person name="Gao S."/>
            <person name="Zong X."/>
        </authorList>
    </citation>
    <scope>NUCLEOTIDE SEQUENCE [LARGE SCALE GENOMIC DNA]</scope>
    <source>
        <strain evidence="1 2">cv. Zhongwan 6</strain>
    </source>
</reference>
<dbReference type="SUPFAM" id="SSF56219">
    <property type="entry name" value="DNase I-like"/>
    <property type="match status" value="1"/>
</dbReference>
<sequence>MNKKLDLEVSWVVWDTISKLGISSNMRQEGNVDDIENMERRRREGKQNLEVNWKSLLLNIIGGGSIIKRKGVSYLVQSGTFEICLLQETKIKNFDYNFACEFLGNMEVEWSSCDSVGASGGMVILWKKNIFMLNYNFRGEGFMGINMEWRGSNIYASCNVLIRRSMRIDLIKGRLSSEVKGRASEMEEFHGFIGDMKLTNMSYIGGRFIWFNGSGNAMNRLDKFLLSDNLISLWKITTKWIGQRDISYHCLIWLKSCSSDWGPKPFRFKNCWFKNVDIVKFVKEEWIKLEVNGRGDYRLSEKLKSL</sequence>
<comment type="caution">
    <text evidence="1">The sequence shown here is derived from an EMBL/GenBank/DDBJ whole genome shotgun (WGS) entry which is preliminary data.</text>
</comment>
<proteinExistence type="predicted"/>
<evidence type="ECO:0000313" key="2">
    <source>
        <dbReference type="Proteomes" id="UP001058974"/>
    </source>
</evidence>
<name>A0A9D5BC93_PEA</name>